<accession>A0ACC0ILS8</accession>
<dbReference type="Proteomes" id="UP001060215">
    <property type="component" value="Chromosome 3"/>
</dbReference>
<reference evidence="1 2" key="1">
    <citation type="journal article" date="2022" name="Plant J.">
        <title>Chromosome-level genome of Camellia lanceoleosa provides a valuable resource for understanding genome evolution and self-incompatibility.</title>
        <authorList>
            <person name="Gong W."/>
            <person name="Xiao S."/>
            <person name="Wang L."/>
            <person name="Liao Z."/>
            <person name="Chang Y."/>
            <person name="Mo W."/>
            <person name="Hu G."/>
            <person name="Li W."/>
            <person name="Zhao G."/>
            <person name="Zhu H."/>
            <person name="Hu X."/>
            <person name="Ji K."/>
            <person name="Xiang X."/>
            <person name="Song Q."/>
            <person name="Yuan D."/>
            <person name="Jin S."/>
            <person name="Zhang L."/>
        </authorList>
    </citation>
    <scope>NUCLEOTIDE SEQUENCE [LARGE SCALE GENOMIC DNA]</scope>
    <source>
        <strain evidence="1">SQ_2022a</strain>
    </source>
</reference>
<keyword evidence="2" id="KW-1185">Reference proteome</keyword>
<name>A0ACC0ILS8_9ERIC</name>
<comment type="caution">
    <text evidence="1">The sequence shown here is derived from an EMBL/GenBank/DDBJ whole genome shotgun (WGS) entry which is preliminary data.</text>
</comment>
<proteinExistence type="predicted"/>
<evidence type="ECO:0000313" key="1">
    <source>
        <dbReference type="EMBL" id="KAI8024786.1"/>
    </source>
</evidence>
<protein>
    <submittedName>
        <fullName evidence="1">Uncharacterized protein</fullName>
    </submittedName>
</protein>
<gene>
    <name evidence="1" type="ORF">LOK49_LG02G01399</name>
</gene>
<sequence length="180" mass="20086">MDIPVEELLYKLKLTNEKEVLVVLDEADTQAMAAKSRLCLLGKVLVKQAVKVEAMKAALVPVWRLPKGVTITVLGENLFFFQFLHAVDKQLGHGDKECEDRLMADVFDTICNLSYGVWLYVAYPKRGVTVMDRGDDDGDTQCTTSSREHNNGRHSVTKVEPPAYVKSKPNSDMLCLVLEG</sequence>
<evidence type="ECO:0000313" key="2">
    <source>
        <dbReference type="Proteomes" id="UP001060215"/>
    </source>
</evidence>
<organism evidence="1 2">
    <name type="scientific">Camellia lanceoleosa</name>
    <dbReference type="NCBI Taxonomy" id="1840588"/>
    <lineage>
        <taxon>Eukaryota</taxon>
        <taxon>Viridiplantae</taxon>
        <taxon>Streptophyta</taxon>
        <taxon>Embryophyta</taxon>
        <taxon>Tracheophyta</taxon>
        <taxon>Spermatophyta</taxon>
        <taxon>Magnoliopsida</taxon>
        <taxon>eudicotyledons</taxon>
        <taxon>Gunneridae</taxon>
        <taxon>Pentapetalae</taxon>
        <taxon>asterids</taxon>
        <taxon>Ericales</taxon>
        <taxon>Theaceae</taxon>
        <taxon>Camellia</taxon>
    </lineage>
</organism>
<dbReference type="EMBL" id="CM045760">
    <property type="protein sequence ID" value="KAI8024786.1"/>
    <property type="molecule type" value="Genomic_DNA"/>
</dbReference>